<evidence type="ECO:0000313" key="2">
    <source>
        <dbReference type="EMBL" id="GGA18590.1"/>
    </source>
</evidence>
<protein>
    <submittedName>
        <fullName evidence="2">N-acetyltransferase</fullName>
    </submittedName>
</protein>
<dbReference type="GO" id="GO:0016747">
    <property type="term" value="F:acyltransferase activity, transferring groups other than amino-acyl groups"/>
    <property type="evidence" value="ECO:0007669"/>
    <property type="project" value="InterPro"/>
</dbReference>
<dbReference type="Proteomes" id="UP000628017">
    <property type="component" value="Unassembled WGS sequence"/>
</dbReference>
<accession>A0A916QX46</accession>
<dbReference type="SUPFAM" id="SSF55729">
    <property type="entry name" value="Acyl-CoA N-acyltransferases (Nat)"/>
    <property type="match status" value="1"/>
</dbReference>
<dbReference type="EMBL" id="BMKA01000002">
    <property type="protein sequence ID" value="GGA18590.1"/>
    <property type="molecule type" value="Genomic_DNA"/>
</dbReference>
<reference evidence="2" key="1">
    <citation type="journal article" date="2014" name="Int. J. Syst. Evol. Microbiol.">
        <title>Complete genome sequence of Corynebacterium casei LMG S-19264T (=DSM 44701T), isolated from a smear-ripened cheese.</title>
        <authorList>
            <consortium name="US DOE Joint Genome Institute (JGI-PGF)"/>
            <person name="Walter F."/>
            <person name="Albersmeier A."/>
            <person name="Kalinowski J."/>
            <person name="Ruckert C."/>
        </authorList>
    </citation>
    <scope>NUCLEOTIDE SEQUENCE</scope>
    <source>
        <strain evidence="2">CGMCC 1.15880</strain>
    </source>
</reference>
<proteinExistence type="predicted"/>
<organism evidence="2 3">
    <name type="scientific">Neptunicoccus cionae</name>
    <dbReference type="NCBI Taxonomy" id="2035344"/>
    <lineage>
        <taxon>Bacteria</taxon>
        <taxon>Pseudomonadati</taxon>
        <taxon>Pseudomonadota</taxon>
        <taxon>Alphaproteobacteria</taxon>
        <taxon>Rhodobacterales</taxon>
        <taxon>Paracoccaceae</taxon>
        <taxon>Neptunicoccus</taxon>
    </lineage>
</organism>
<dbReference type="PROSITE" id="PS51186">
    <property type="entry name" value="GNAT"/>
    <property type="match status" value="1"/>
</dbReference>
<dbReference type="InterPro" id="IPR000182">
    <property type="entry name" value="GNAT_dom"/>
</dbReference>
<dbReference type="Pfam" id="PF00583">
    <property type="entry name" value="Acetyltransf_1"/>
    <property type="match status" value="1"/>
</dbReference>
<dbReference type="RefSeq" id="WP_188673896.1">
    <property type="nucleotide sequence ID" value="NZ_BMKA01000002.1"/>
</dbReference>
<comment type="caution">
    <text evidence="2">The sequence shown here is derived from an EMBL/GenBank/DDBJ whole genome shotgun (WGS) entry which is preliminary data.</text>
</comment>
<reference evidence="2" key="2">
    <citation type="submission" date="2020-09" db="EMBL/GenBank/DDBJ databases">
        <authorList>
            <person name="Sun Q."/>
            <person name="Zhou Y."/>
        </authorList>
    </citation>
    <scope>NUCLEOTIDE SEQUENCE</scope>
    <source>
        <strain evidence="2">CGMCC 1.15880</strain>
    </source>
</reference>
<dbReference type="InterPro" id="IPR016181">
    <property type="entry name" value="Acyl_CoA_acyltransferase"/>
</dbReference>
<evidence type="ECO:0000259" key="1">
    <source>
        <dbReference type="PROSITE" id="PS51186"/>
    </source>
</evidence>
<dbReference type="AlphaFoldDB" id="A0A916QX46"/>
<gene>
    <name evidence="2" type="primary">yobR</name>
    <name evidence="2" type="ORF">GCM10011498_19120</name>
</gene>
<feature type="domain" description="N-acetyltransferase" evidence="1">
    <location>
        <begin position="87"/>
        <end position="234"/>
    </location>
</feature>
<sequence length="234" mass="24941">MPTEDQLFAAVDASWPAHRTQELGGWTLREGRGGGQRVSAASGEGDIAQAEAAMEAMGQDKLFMIRGDQSDLDQELAARGYVIKDPVDLLVGSARDIAQGYDPKKQAIFTGLPMAILTEIWAAGGIGPERINVMERASCAKSYVLGRLNARAAAAAFVGNHDGVTMAHAVEVLAPVRRNGMAESMMRAAAGWGVENGAEVFAVLATQANTGAQSLYRKMGMETATQYHYRINTP</sequence>
<dbReference type="Gene3D" id="3.40.630.30">
    <property type="match status" value="1"/>
</dbReference>
<evidence type="ECO:0000313" key="3">
    <source>
        <dbReference type="Proteomes" id="UP000628017"/>
    </source>
</evidence>
<keyword evidence="3" id="KW-1185">Reference proteome</keyword>
<name>A0A916QX46_9RHOB</name>